<dbReference type="InterPro" id="IPR021493">
    <property type="entry name" value="DUF3147"/>
</dbReference>
<keyword evidence="1" id="KW-0812">Transmembrane</keyword>
<dbReference type="AlphaFoldDB" id="A0A2N9L929"/>
<evidence type="ECO:0000313" key="3">
    <source>
        <dbReference type="Proteomes" id="UP000239735"/>
    </source>
</evidence>
<name>A0A2N9L929_9BACT</name>
<feature type="transmembrane region" description="Helical" evidence="1">
    <location>
        <begin position="6"/>
        <end position="25"/>
    </location>
</feature>
<reference evidence="3" key="1">
    <citation type="submission" date="2018-02" db="EMBL/GenBank/DDBJ databases">
        <authorList>
            <person name="Hausmann B."/>
        </authorList>
    </citation>
    <scope>NUCLEOTIDE SEQUENCE [LARGE SCALE GENOMIC DNA]</scope>
    <source>
        <strain evidence="3">Peat soil MAG SbA5</strain>
    </source>
</reference>
<proteinExistence type="predicted"/>
<evidence type="ECO:0000313" key="2">
    <source>
        <dbReference type="EMBL" id="SPE19789.1"/>
    </source>
</evidence>
<feature type="transmembrane region" description="Helical" evidence="1">
    <location>
        <begin position="89"/>
        <end position="111"/>
    </location>
</feature>
<dbReference type="OrthoDB" id="122007at2"/>
<accession>A0A2N9L929</accession>
<dbReference type="Proteomes" id="UP000239735">
    <property type="component" value="Unassembled WGS sequence"/>
</dbReference>
<organism evidence="2 3">
    <name type="scientific">Candidatus Sulfuritelmatomonas gaucii</name>
    <dbReference type="NCBI Taxonomy" id="2043161"/>
    <lineage>
        <taxon>Bacteria</taxon>
        <taxon>Pseudomonadati</taxon>
        <taxon>Acidobacteriota</taxon>
        <taxon>Terriglobia</taxon>
        <taxon>Terriglobales</taxon>
        <taxon>Acidobacteriaceae</taxon>
        <taxon>Candidatus Sulfuritelmatomonas</taxon>
    </lineage>
</organism>
<dbReference type="EMBL" id="OKRB01000081">
    <property type="protein sequence ID" value="SPE19789.1"/>
    <property type="molecule type" value="Genomic_DNA"/>
</dbReference>
<protein>
    <recommendedName>
        <fullName evidence="4">DUF3147 family protein</fullName>
    </recommendedName>
</protein>
<keyword evidence="1" id="KW-1133">Transmembrane helix</keyword>
<keyword evidence="1" id="KW-0472">Membrane</keyword>
<dbReference type="Pfam" id="PF11345">
    <property type="entry name" value="DUF3147"/>
    <property type="match status" value="1"/>
</dbReference>
<evidence type="ECO:0008006" key="4">
    <source>
        <dbReference type="Google" id="ProtNLM"/>
    </source>
</evidence>
<evidence type="ECO:0000256" key="1">
    <source>
        <dbReference type="SAM" id="Phobius"/>
    </source>
</evidence>
<gene>
    <name evidence="2" type="ORF">SBA5_250019</name>
</gene>
<sequence>MSEFILRFFVGGLVVSFFAMLGDMLRPKSFAGLFSAAPSIALATLTLTIHKYGRAYAAGEAETMLLGSIAFLLYCALASFLLRRFRPSAFIVSFALLPVWLVISIGSWMIFSGRW</sequence>
<feature type="transmembrane region" description="Helical" evidence="1">
    <location>
        <begin position="64"/>
        <end position="82"/>
    </location>
</feature>
<feature type="transmembrane region" description="Helical" evidence="1">
    <location>
        <begin position="32"/>
        <end position="52"/>
    </location>
</feature>